<reference evidence="9 10" key="1">
    <citation type="submission" date="2023-09" db="EMBL/GenBank/DDBJ databases">
        <title>Pangenome analysis of Batrachochytrium dendrobatidis and related Chytrids.</title>
        <authorList>
            <person name="Yacoub M.N."/>
            <person name="Stajich J.E."/>
            <person name="James T.Y."/>
        </authorList>
    </citation>
    <scope>NUCLEOTIDE SEQUENCE [LARGE SCALE GENOMIC DNA]</scope>
    <source>
        <strain evidence="9 10">JEL0888</strain>
    </source>
</reference>
<feature type="transmembrane region" description="Helical" evidence="7">
    <location>
        <begin position="686"/>
        <end position="707"/>
    </location>
</feature>
<feature type="transmembrane region" description="Helical" evidence="7">
    <location>
        <begin position="775"/>
        <end position="796"/>
    </location>
</feature>
<evidence type="ECO:0000256" key="3">
    <source>
        <dbReference type="ARBA" id="ARBA00022692"/>
    </source>
</evidence>
<dbReference type="InterPro" id="IPR036259">
    <property type="entry name" value="MFS_trans_sf"/>
</dbReference>
<evidence type="ECO:0000256" key="5">
    <source>
        <dbReference type="ARBA" id="ARBA00023136"/>
    </source>
</evidence>
<feature type="transmembrane region" description="Helical" evidence="7">
    <location>
        <begin position="713"/>
        <end position="734"/>
    </location>
</feature>
<evidence type="ECO:0000256" key="1">
    <source>
        <dbReference type="ARBA" id="ARBA00004141"/>
    </source>
</evidence>
<feature type="transmembrane region" description="Helical" evidence="7">
    <location>
        <begin position="526"/>
        <end position="546"/>
    </location>
</feature>
<evidence type="ECO:0000256" key="4">
    <source>
        <dbReference type="ARBA" id="ARBA00022989"/>
    </source>
</evidence>
<dbReference type="Proteomes" id="UP001527925">
    <property type="component" value="Unassembled WGS sequence"/>
</dbReference>
<feature type="transmembrane region" description="Helical" evidence="7">
    <location>
        <begin position="746"/>
        <end position="769"/>
    </location>
</feature>
<evidence type="ECO:0000313" key="9">
    <source>
        <dbReference type="EMBL" id="KAL2915400.1"/>
    </source>
</evidence>
<accession>A0ABR4N787</accession>
<keyword evidence="10" id="KW-1185">Reference proteome</keyword>
<feature type="region of interest" description="Disordered" evidence="6">
    <location>
        <begin position="1"/>
        <end position="21"/>
    </location>
</feature>
<feature type="transmembrane region" description="Helical" evidence="7">
    <location>
        <begin position="660"/>
        <end position="679"/>
    </location>
</feature>
<evidence type="ECO:0000256" key="2">
    <source>
        <dbReference type="ARBA" id="ARBA00022448"/>
    </source>
</evidence>
<keyword evidence="4 7" id="KW-1133">Transmembrane helix</keyword>
<dbReference type="PANTHER" id="PTHR23511:SF5">
    <property type="entry name" value="MAJOR FACILITATOR-TYPE TRANSPORTER HXNZ-RELATED"/>
    <property type="match status" value="1"/>
</dbReference>
<keyword evidence="2" id="KW-0813">Transport</keyword>
<dbReference type="PANTHER" id="PTHR23511">
    <property type="entry name" value="SYNAPTIC VESICLE GLYCOPROTEIN 2"/>
    <property type="match status" value="1"/>
</dbReference>
<gene>
    <name evidence="9" type="primary">FGR2_2</name>
    <name evidence="9" type="ORF">HK105_205016</name>
</gene>
<evidence type="ECO:0000256" key="7">
    <source>
        <dbReference type="SAM" id="Phobius"/>
    </source>
</evidence>
<dbReference type="InterPro" id="IPR005828">
    <property type="entry name" value="MFS_sugar_transport-like"/>
</dbReference>
<name>A0ABR4N787_9FUNG</name>
<feature type="domain" description="Major facilitator superfamily (MFS) profile" evidence="8">
    <location>
        <begin position="360"/>
        <end position="799"/>
    </location>
</feature>
<protein>
    <submittedName>
        <fullName evidence="9">Filamentous Growth Regulator</fullName>
    </submittedName>
</protein>
<feature type="region of interest" description="Disordered" evidence="6">
    <location>
        <begin position="304"/>
        <end position="336"/>
    </location>
</feature>
<dbReference type="PROSITE" id="PS50850">
    <property type="entry name" value="MFS"/>
    <property type="match status" value="1"/>
</dbReference>
<dbReference type="SUPFAM" id="SSF103473">
    <property type="entry name" value="MFS general substrate transporter"/>
    <property type="match status" value="1"/>
</dbReference>
<feature type="transmembrane region" description="Helical" evidence="7">
    <location>
        <begin position="485"/>
        <end position="506"/>
    </location>
</feature>
<dbReference type="CDD" id="cd17316">
    <property type="entry name" value="MFS_SV2_like"/>
    <property type="match status" value="1"/>
</dbReference>
<organism evidence="9 10">
    <name type="scientific">Polyrhizophydium stewartii</name>
    <dbReference type="NCBI Taxonomy" id="2732419"/>
    <lineage>
        <taxon>Eukaryota</taxon>
        <taxon>Fungi</taxon>
        <taxon>Fungi incertae sedis</taxon>
        <taxon>Chytridiomycota</taxon>
        <taxon>Chytridiomycota incertae sedis</taxon>
        <taxon>Chytridiomycetes</taxon>
        <taxon>Rhizophydiales</taxon>
        <taxon>Rhizophydiales incertae sedis</taxon>
        <taxon>Polyrhizophydium</taxon>
    </lineage>
</organism>
<dbReference type="EMBL" id="JADGIZ020000024">
    <property type="protein sequence ID" value="KAL2915400.1"/>
    <property type="molecule type" value="Genomic_DNA"/>
</dbReference>
<keyword evidence="5 7" id="KW-0472">Membrane</keyword>
<feature type="transmembrane region" description="Helical" evidence="7">
    <location>
        <begin position="453"/>
        <end position="473"/>
    </location>
</feature>
<dbReference type="Gene3D" id="1.20.1250.20">
    <property type="entry name" value="MFS general substrate transporter like domains"/>
    <property type="match status" value="1"/>
</dbReference>
<sequence length="804" mass="87046">MEIVPDSQASQSPKQGHVARSPTLSISAAGEMHSPQQVKPPMSAALSHSKQAFVLEYVKALLEGPLATVNLGIFNKGRRSRRVVAQEAACDAFDEERFLGQPSASEQPAEIQLQDARAGLREDTPPPASAKMQEPATVEMPQKPIEHPIPVISLDSTLTEEPEHVSPELLPVKRDGEAQTSPTHMILAPESPFAQHGIARSASQGAAALDKVFGAAAVKRHTSSAPVLPVRQRSSSPLSQVMLQSFWGSVADPSTEAYGDDHRHLCWSRGGFRDSYFSDPTLFKDIDDSGPVVLLAEKQHADTAAAASTSGEATPRAVEAASPVAPSANDDDDDDGKQDPFYRLAEVISDIGMGPYQWKMFWLCGMGWVADNMWLQGIATALPQFQKEFNVPDSIVGLGTSATFIGMIFGALGWGIVSDAIGRTHAFNLTLLITAIFGTLLTFTPSFPVLCVGYALMALGVGGNLPVDGSLFLEFTPKQNQNLLSLLSVFWPVGQILVGILSWLLIPRFSCPDADHCDTGSNRGWRYLMFSMGMLTFAMVIGRVVLFRMLESPKFLLAAGRYDEALAVVKEVARQNNKKIDITIDDIVPDKDKLAESNKRFSPRDVLPLFSRKMIRTTLLVWAIWMLVAVGYTMFNGFLAKFLKLHGGGEQLSDDETYRNYLIISFFGVPGSLIAMYAVDTRIGRIGTMALSTLGTAVTLGLFTVFTSSMGQLIVSCVEGVLQNAMYGVIYSYTPEVFRTKYRGTAVGMASALGRVTGAVAPIITGVLLESSVNTPLYVSATLIGLSFVCMVLLPIETRGRHAL</sequence>
<evidence type="ECO:0000256" key="6">
    <source>
        <dbReference type="SAM" id="MobiDB-lite"/>
    </source>
</evidence>
<proteinExistence type="predicted"/>
<feature type="transmembrane region" description="Helical" evidence="7">
    <location>
        <begin position="395"/>
        <end position="417"/>
    </location>
</feature>
<feature type="transmembrane region" description="Helical" evidence="7">
    <location>
        <begin position="429"/>
        <end position="447"/>
    </location>
</feature>
<dbReference type="InterPro" id="IPR020846">
    <property type="entry name" value="MFS_dom"/>
</dbReference>
<comment type="subcellular location">
    <subcellularLocation>
        <location evidence="1">Membrane</location>
        <topology evidence="1">Multi-pass membrane protein</topology>
    </subcellularLocation>
</comment>
<feature type="compositionally biased region" description="Low complexity" evidence="6">
    <location>
        <begin position="304"/>
        <end position="328"/>
    </location>
</feature>
<comment type="caution">
    <text evidence="9">The sequence shown here is derived from an EMBL/GenBank/DDBJ whole genome shotgun (WGS) entry which is preliminary data.</text>
</comment>
<evidence type="ECO:0000259" key="8">
    <source>
        <dbReference type="PROSITE" id="PS50850"/>
    </source>
</evidence>
<feature type="transmembrane region" description="Helical" evidence="7">
    <location>
        <begin position="619"/>
        <end position="640"/>
    </location>
</feature>
<dbReference type="Pfam" id="PF00083">
    <property type="entry name" value="Sugar_tr"/>
    <property type="match status" value="1"/>
</dbReference>
<keyword evidence="3 7" id="KW-0812">Transmembrane</keyword>
<evidence type="ECO:0000313" key="10">
    <source>
        <dbReference type="Proteomes" id="UP001527925"/>
    </source>
</evidence>